<evidence type="ECO:0000259" key="2">
    <source>
        <dbReference type="PROSITE" id="PS50086"/>
    </source>
</evidence>
<dbReference type="Gene3D" id="1.10.472.80">
    <property type="entry name" value="Ypt/Rab-GAP domain of gyp1p, domain 3"/>
    <property type="match status" value="1"/>
</dbReference>
<evidence type="ECO:0000256" key="1">
    <source>
        <dbReference type="ARBA" id="ARBA00022468"/>
    </source>
</evidence>
<feature type="domain" description="Rab-GAP TBC" evidence="2">
    <location>
        <begin position="1"/>
        <end position="187"/>
    </location>
</feature>
<evidence type="ECO:0000313" key="4">
    <source>
        <dbReference type="Proteomes" id="UP000000598"/>
    </source>
</evidence>
<keyword evidence="1" id="KW-0343">GTPase activation</keyword>
<dbReference type="Proteomes" id="UP000000598">
    <property type="component" value="Chromosome E"/>
</dbReference>
<dbReference type="HOGENOM" id="CLU_909322_0_0_1"/>
<dbReference type="InParanoid" id="Q6CNK4"/>
<dbReference type="SUPFAM" id="SSF47923">
    <property type="entry name" value="Ypt/Rab-GAP domain of gyp1p"/>
    <property type="match status" value="2"/>
</dbReference>
<dbReference type="STRING" id="284590.Q6CNK4"/>
<dbReference type="AlphaFoldDB" id="Q6CNK4"/>
<name>Q6CNK4_KLULA</name>
<dbReference type="PROSITE" id="PS50086">
    <property type="entry name" value="TBC_RABGAP"/>
    <property type="match status" value="1"/>
</dbReference>
<gene>
    <name evidence="3" type="ORF">KLLA0_E11837g</name>
</gene>
<dbReference type="PaxDb" id="284590-Q6CNK4"/>
<dbReference type="FunCoup" id="Q6CNK4">
    <property type="interactions" value="50"/>
</dbReference>
<dbReference type="EMBL" id="CR382125">
    <property type="protein sequence ID" value="CAG99572.1"/>
    <property type="molecule type" value="Genomic_DNA"/>
</dbReference>
<dbReference type="Gene3D" id="1.10.8.270">
    <property type="entry name" value="putative rabgap domain of human tbc1 domain family member 14 like domains"/>
    <property type="match status" value="1"/>
</dbReference>
<sequence>MNSSSNGNRFGIQKLEAHDVGNVDEHPLAIVNGVSMMDSQEMIELDVARLHSGQLNGPQEENALRQILVNWVKRNGVGYKQGMHEICLVLYLENDKDVDECYKRFDNVMKWLYPLFYRDSGVNEWIKNDFSPMLRKMSPRRLYEIIVVKFQISHAVWCIRWCRLLFIRELSGPDQYLPIWYELFDIENKGKFIACVTIVMLMCIVPQLTEAQDESECLYLLLNYPKLCVPIEKVVGWAKIMYDYRAVNTIDSQHADSDADANASPLEEEILQGSNGEWYKKYKDYDVNRLRMEMRLKRRAKWRLSK</sequence>
<dbReference type="eggNOG" id="KOG1091">
    <property type="taxonomic scope" value="Eukaryota"/>
</dbReference>
<keyword evidence="4" id="KW-1185">Reference proteome</keyword>
<evidence type="ECO:0000313" key="3">
    <source>
        <dbReference type="EMBL" id="CAG99572.1"/>
    </source>
</evidence>
<dbReference type="Pfam" id="PF00566">
    <property type="entry name" value="RabGAP-TBC"/>
    <property type="match status" value="1"/>
</dbReference>
<organism evidence="3 4">
    <name type="scientific">Kluyveromyces lactis (strain ATCC 8585 / CBS 2359 / DSM 70799 / NBRC 1267 / NRRL Y-1140 / WM37)</name>
    <name type="common">Yeast</name>
    <name type="synonym">Candida sphaerica</name>
    <dbReference type="NCBI Taxonomy" id="284590"/>
    <lineage>
        <taxon>Eukaryota</taxon>
        <taxon>Fungi</taxon>
        <taxon>Dikarya</taxon>
        <taxon>Ascomycota</taxon>
        <taxon>Saccharomycotina</taxon>
        <taxon>Saccharomycetes</taxon>
        <taxon>Saccharomycetales</taxon>
        <taxon>Saccharomycetaceae</taxon>
        <taxon>Kluyveromyces</taxon>
    </lineage>
</organism>
<proteinExistence type="predicted"/>
<protein>
    <submittedName>
        <fullName evidence="3">KLLA0E11837p</fullName>
    </submittedName>
</protein>
<dbReference type="PANTHER" id="PTHR22957:SF337">
    <property type="entry name" value="TBC1 DOMAIN FAMILY MEMBER 5"/>
    <property type="match status" value="1"/>
</dbReference>
<dbReference type="KEGG" id="kla:KLLA0_E11837g"/>
<dbReference type="PANTHER" id="PTHR22957">
    <property type="entry name" value="TBC1 DOMAIN FAMILY MEMBER GTPASE-ACTIVATING PROTEIN"/>
    <property type="match status" value="1"/>
</dbReference>
<dbReference type="InterPro" id="IPR035969">
    <property type="entry name" value="Rab-GAP_TBC_sf"/>
</dbReference>
<reference evidence="3 4" key="1">
    <citation type="journal article" date="2004" name="Nature">
        <title>Genome evolution in yeasts.</title>
        <authorList>
            <consortium name="Genolevures"/>
            <person name="Dujon B."/>
            <person name="Sherman D."/>
            <person name="Fischer G."/>
            <person name="Durrens P."/>
            <person name="Casaregola S."/>
            <person name="Lafontaine I."/>
            <person name="de Montigny J."/>
            <person name="Marck C."/>
            <person name="Neuveglise C."/>
            <person name="Talla E."/>
            <person name="Goffard N."/>
            <person name="Frangeul L."/>
            <person name="Aigle M."/>
            <person name="Anthouard V."/>
            <person name="Babour A."/>
            <person name="Barbe V."/>
            <person name="Barnay S."/>
            <person name="Blanchin S."/>
            <person name="Beckerich J.M."/>
            <person name="Beyne E."/>
            <person name="Bleykasten C."/>
            <person name="Boisrame A."/>
            <person name="Boyer J."/>
            <person name="Cattolico L."/>
            <person name="Confanioleri F."/>
            <person name="de Daruvar A."/>
            <person name="Despons L."/>
            <person name="Fabre E."/>
            <person name="Fairhead C."/>
            <person name="Ferry-Dumazet H."/>
            <person name="Groppi A."/>
            <person name="Hantraye F."/>
            <person name="Hennequin C."/>
            <person name="Jauniaux N."/>
            <person name="Joyet P."/>
            <person name="Kachouri R."/>
            <person name="Kerrest A."/>
            <person name="Koszul R."/>
            <person name="Lemaire M."/>
            <person name="Lesur I."/>
            <person name="Ma L."/>
            <person name="Muller H."/>
            <person name="Nicaud J.M."/>
            <person name="Nikolski M."/>
            <person name="Oztas S."/>
            <person name="Ozier-Kalogeropoulos O."/>
            <person name="Pellenz S."/>
            <person name="Potier S."/>
            <person name="Richard G.F."/>
            <person name="Straub M.L."/>
            <person name="Suleau A."/>
            <person name="Swennene D."/>
            <person name="Tekaia F."/>
            <person name="Wesolowski-Louvel M."/>
            <person name="Westhof E."/>
            <person name="Wirth B."/>
            <person name="Zeniou-Meyer M."/>
            <person name="Zivanovic I."/>
            <person name="Bolotin-Fukuhara M."/>
            <person name="Thierry A."/>
            <person name="Bouchier C."/>
            <person name="Caudron B."/>
            <person name="Scarpelli C."/>
            <person name="Gaillardin C."/>
            <person name="Weissenbach J."/>
            <person name="Wincker P."/>
            <person name="Souciet J.L."/>
        </authorList>
    </citation>
    <scope>NUCLEOTIDE SEQUENCE [LARGE SCALE GENOMIC DNA]</scope>
    <source>
        <strain evidence="4">ATCC 8585 / CBS 2359 / DSM 70799 / NBRC 1267 / NRRL Y-1140 / WM37</strain>
    </source>
</reference>
<dbReference type="OMA" id="IWLIRWT"/>
<accession>Q6CNK4</accession>
<dbReference type="InterPro" id="IPR000195">
    <property type="entry name" value="Rab-GAP-TBC_dom"/>
</dbReference>
<dbReference type="GO" id="GO:0005096">
    <property type="term" value="F:GTPase activator activity"/>
    <property type="evidence" value="ECO:0007669"/>
    <property type="project" value="UniProtKB-KW"/>
</dbReference>